<evidence type="ECO:0008006" key="4">
    <source>
        <dbReference type="Google" id="ProtNLM"/>
    </source>
</evidence>
<dbReference type="RefSeq" id="WP_075084864.1">
    <property type="nucleotide sequence ID" value="NZ_CP042912.1"/>
</dbReference>
<feature type="transmembrane region" description="Helical" evidence="1">
    <location>
        <begin position="141"/>
        <end position="162"/>
    </location>
</feature>
<reference evidence="2 3" key="1">
    <citation type="submission" date="2019-08" db="EMBL/GenBank/DDBJ databases">
        <title>Deep-cultivation of Planctomycetes and their phenomic and genomic characterization uncovers novel biology.</title>
        <authorList>
            <person name="Wiegand S."/>
            <person name="Jogler M."/>
            <person name="Boedeker C."/>
            <person name="Pinto D."/>
            <person name="Vollmers J."/>
            <person name="Rivas-Marin E."/>
            <person name="Kohn T."/>
            <person name="Peeters S.H."/>
            <person name="Heuer A."/>
            <person name="Rast P."/>
            <person name="Oberbeckmann S."/>
            <person name="Bunk B."/>
            <person name="Jeske O."/>
            <person name="Meyerdierks A."/>
            <person name="Storesund J.E."/>
            <person name="Kallscheuer N."/>
            <person name="Luecker S."/>
            <person name="Lage O.M."/>
            <person name="Pohl T."/>
            <person name="Merkel B.J."/>
            <person name="Hornburger P."/>
            <person name="Mueller R.-W."/>
            <person name="Bruemmer F."/>
            <person name="Labrenz M."/>
            <person name="Spormann A.M."/>
            <person name="Op den Camp H."/>
            <person name="Overmann J."/>
            <person name="Amann R."/>
            <person name="Jetten M.S.M."/>
            <person name="Mascher T."/>
            <person name="Medema M.H."/>
            <person name="Devos D.P."/>
            <person name="Kaster A.-K."/>
            <person name="Ovreas L."/>
            <person name="Rohde M."/>
            <person name="Galperin M.Y."/>
            <person name="Jogler C."/>
        </authorList>
    </citation>
    <scope>NUCLEOTIDE SEQUENCE [LARGE SCALE GENOMIC DNA]</scope>
    <source>
        <strain evidence="2 3">FC18</strain>
    </source>
</reference>
<keyword evidence="3" id="KW-1185">Reference proteome</keyword>
<evidence type="ECO:0000313" key="3">
    <source>
        <dbReference type="Proteomes" id="UP000322214"/>
    </source>
</evidence>
<feature type="transmembrane region" description="Helical" evidence="1">
    <location>
        <begin position="94"/>
        <end position="113"/>
    </location>
</feature>
<keyword evidence="1" id="KW-0472">Membrane</keyword>
<name>A0A5B9P4V7_9BACT</name>
<evidence type="ECO:0000256" key="1">
    <source>
        <dbReference type="SAM" id="Phobius"/>
    </source>
</evidence>
<accession>A0A5B9P4V7</accession>
<keyword evidence="1" id="KW-1133">Transmembrane helix</keyword>
<dbReference type="AlphaFoldDB" id="A0A5B9P4V7"/>
<proteinExistence type="predicted"/>
<dbReference type="EMBL" id="CP042912">
    <property type="protein sequence ID" value="QEG20519.1"/>
    <property type="molecule type" value="Genomic_DNA"/>
</dbReference>
<organism evidence="2 3">
    <name type="scientific">Mariniblastus fucicola</name>
    <dbReference type="NCBI Taxonomy" id="980251"/>
    <lineage>
        <taxon>Bacteria</taxon>
        <taxon>Pseudomonadati</taxon>
        <taxon>Planctomycetota</taxon>
        <taxon>Planctomycetia</taxon>
        <taxon>Pirellulales</taxon>
        <taxon>Pirellulaceae</taxon>
        <taxon>Mariniblastus</taxon>
    </lineage>
</organism>
<feature type="transmembrane region" description="Helical" evidence="1">
    <location>
        <begin position="263"/>
        <end position="288"/>
    </location>
</feature>
<evidence type="ECO:0000313" key="2">
    <source>
        <dbReference type="EMBL" id="QEG20519.1"/>
    </source>
</evidence>
<dbReference type="Proteomes" id="UP000322214">
    <property type="component" value="Chromosome"/>
</dbReference>
<sequence length="297" mass="32236">MSTDLQLFYNDLRAAVEAGVHMEIGDKTLPDSALTTKSLDRLEQRVASGESVPARYQAAMETWEKTGSMIPVLEGLSTRAKAWKKVGRLFRNSMIYVLLIAIVAIAAMAHYLWNILPEIEAIRHDLTTLARPHEPIGTSRAALWAKLALGFFVLLFLGLLVAMRRGGIAKAGLWAGGRSFMRCQTLATASRTMQLLITNGVESENAALLSGTLAGLDREGQGELLHAIKGLSPEEVRSPALADYLLMIADHQFVTTRTWGPGVLIVVVGGAFAFLFAILAYGPIAALLHDLSNVTRL</sequence>
<dbReference type="KEGG" id="mff:MFFC18_03680"/>
<protein>
    <recommendedName>
        <fullName evidence="4">Type II secretion system protein GspF domain-containing protein</fullName>
    </recommendedName>
</protein>
<gene>
    <name evidence="2" type="ORF">MFFC18_03680</name>
</gene>
<keyword evidence="1" id="KW-0812">Transmembrane</keyword>
<dbReference type="STRING" id="980251.GCA_001642875_02448"/>